<dbReference type="Gene3D" id="1.10.10.10">
    <property type="entry name" value="Winged helix-like DNA-binding domain superfamily/Winged helix DNA-binding domain"/>
    <property type="match status" value="1"/>
</dbReference>
<dbReference type="PANTHER" id="PTHR40082">
    <property type="entry name" value="BLR5956 PROTEIN"/>
    <property type="match status" value="1"/>
</dbReference>
<sequence>MSGAADQPLAGFRIGVTSDRRSADLIDALERRGATVLHAPVLKIAPVAEDAELVAETEALIAARPDVLLVTTAYGMRRWIEAADAHGLGEQLADVLESASIHVRGPKARGAVRAAGFTDDGISPDERTATLVDNVIARGIADRTVAVQLHGHADLEGLERLRAAGAAVLTVSPYRWVAPPDSEERVDRLLEAACTGGLDVVTFTSAPAVDALWSAAQKSGRYWRLMEAFQTHLTAAAVGSVTAQPLVDAGIEPLVPDRFRMGAMIRLVVEHLSGRGTHRFETALGPCSVRGNAVELDGARTELTASQLALFRVLADAQGAVLPRAELAGLLCDGQGDHALDMAVSRLRQALPDAKLVATVIKRGYRLNV</sequence>
<dbReference type="SMART" id="SM00862">
    <property type="entry name" value="Trans_reg_C"/>
    <property type="match status" value="1"/>
</dbReference>
<dbReference type="InterPro" id="IPR036108">
    <property type="entry name" value="4pyrrol_syn_uPrphyn_synt_sf"/>
</dbReference>
<dbReference type="InterPro" id="IPR003754">
    <property type="entry name" value="4pyrrol_synth_uPrphyn_synth"/>
</dbReference>
<comment type="caution">
    <text evidence="3">The sequence shown here is derived from an EMBL/GenBank/DDBJ whole genome shotgun (WGS) entry which is preliminary data.</text>
</comment>
<evidence type="ECO:0000313" key="4">
    <source>
        <dbReference type="Proteomes" id="UP001575652"/>
    </source>
</evidence>
<reference evidence="3 4" key="1">
    <citation type="submission" date="2024-09" db="EMBL/GenBank/DDBJ databases">
        <authorList>
            <person name="Salinas-Garcia M.A."/>
            <person name="Prieme A."/>
        </authorList>
    </citation>
    <scope>NUCLEOTIDE SEQUENCE [LARGE SCALE GENOMIC DNA]</scope>
    <source>
        <strain evidence="3 4">DSM 21081</strain>
    </source>
</reference>
<name>A0ABV4UJT7_9MICC</name>
<feature type="domain" description="OmpR/PhoB-type" evidence="2">
    <location>
        <begin position="298"/>
        <end position="367"/>
    </location>
</feature>
<dbReference type="SUPFAM" id="SSF69618">
    <property type="entry name" value="HemD-like"/>
    <property type="match status" value="1"/>
</dbReference>
<dbReference type="RefSeq" id="WP_373970996.1">
    <property type="nucleotide sequence ID" value="NZ_JBHDLJ010000002.1"/>
</dbReference>
<dbReference type="EC" id="4.2.1.75" evidence="3"/>
<organism evidence="3 4">
    <name type="scientific">Arthrobacter halodurans</name>
    <dbReference type="NCBI Taxonomy" id="516699"/>
    <lineage>
        <taxon>Bacteria</taxon>
        <taxon>Bacillati</taxon>
        <taxon>Actinomycetota</taxon>
        <taxon>Actinomycetes</taxon>
        <taxon>Micrococcales</taxon>
        <taxon>Micrococcaceae</taxon>
        <taxon>Arthrobacter</taxon>
    </lineage>
</organism>
<dbReference type="CDD" id="cd06578">
    <property type="entry name" value="HemD"/>
    <property type="match status" value="1"/>
</dbReference>
<gene>
    <name evidence="3" type="ORF">ACETWP_04490</name>
</gene>
<dbReference type="SUPFAM" id="SSF46894">
    <property type="entry name" value="C-terminal effector domain of the bipartite response regulators"/>
    <property type="match status" value="1"/>
</dbReference>
<evidence type="ECO:0000259" key="2">
    <source>
        <dbReference type="SMART" id="SM00862"/>
    </source>
</evidence>
<dbReference type="InterPro" id="IPR001867">
    <property type="entry name" value="OmpR/PhoB-type_DNA-bd"/>
</dbReference>
<evidence type="ECO:0000313" key="3">
    <source>
        <dbReference type="EMBL" id="MFB0833838.1"/>
    </source>
</evidence>
<keyword evidence="4" id="KW-1185">Reference proteome</keyword>
<dbReference type="PANTHER" id="PTHR40082:SF1">
    <property type="entry name" value="BLR5956 PROTEIN"/>
    <property type="match status" value="1"/>
</dbReference>
<dbReference type="NCBIfam" id="NF005568">
    <property type="entry name" value="PRK07239.1"/>
    <property type="match status" value="1"/>
</dbReference>
<dbReference type="CDD" id="cd00383">
    <property type="entry name" value="trans_reg_C"/>
    <property type="match status" value="1"/>
</dbReference>
<proteinExistence type="predicted"/>
<dbReference type="Pfam" id="PF00486">
    <property type="entry name" value="Trans_reg_C"/>
    <property type="match status" value="1"/>
</dbReference>
<keyword evidence="1" id="KW-0238">DNA-binding</keyword>
<accession>A0ABV4UJT7</accession>
<dbReference type="EMBL" id="JBHDLJ010000002">
    <property type="protein sequence ID" value="MFB0833838.1"/>
    <property type="molecule type" value="Genomic_DNA"/>
</dbReference>
<dbReference type="Gene3D" id="3.40.50.10090">
    <property type="match status" value="2"/>
</dbReference>
<dbReference type="InterPro" id="IPR036388">
    <property type="entry name" value="WH-like_DNA-bd_sf"/>
</dbReference>
<protein>
    <submittedName>
        <fullName evidence="3">Uroporphyrinogen-III synthase</fullName>
        <ecNumber evidence="3">4.2.1.75</ecNumber>
    </submittedName>
</protein>
<keyword evidence="3" id="KW-0456">Lyase</keyword>
<evidence type="ECO:0000256" key="1">
    <source>
        <dbReference type="ARBA" id="ARBA00023125"/>
    </source>
</evidence>
<dbReference type="InterPro" id="IPR039793">
    <property type="entry name" value="UROS/Hem4"/>
</dbReference>
<dbReference type="GO" id="GO:0004852">
    <property type="term" value="F:uroporphyrinogen-III synthase activity"/>
    <property type="evidence" value="ECO:0007669"/>
    <property type="project" value="UniProtKB-EC"/>
</dbReference>
<dbReference type="InterPro" id="IPR016032">
    <property type="entry name" value="Sig_transdc_resp-reg_C-effctor"/>
</dbReference>
<dbReference type="Proteomes" id="UP001575652">
    <property type="component" value="Unassembled WGS sequence"/>
</dbReference>
<dbReference type="Pfam" id="PF02602">
    <property type="entry name" value="HEM4"/>
    <property type="match status" value="1"/>
</dbReference>